<dbReference type="Proteomes" id="UP000664132">
    <property type="component" value="Unassembled WGS sequence"/>
</dbReference>
<dbReference type="OrthoDB" id="4847749at2759"/>
<dbReference type="AlphaFoldDB" id="A0A8H8BVB1"/>
<dbReference type="EMBL" id="JAFJYH010000010">
    <property type="protein sequence ID" value="KAG4425450.1"/>
    <property type="molecule type" value="Genomic_DNA"/>
</dbReference>
<sequence length="192" mass="21998">MILFETTTSVFEILWDIALFLFITRLSFYYFFVSYLSSLFISYLRIARLQPINHLTQPQAELITLPFWLLLSTLFARYLIVWYEIPRVAGFRLAIGGVAGVFLVLAELVGGVVMWEKGWRVWIWETDFWAAGAGVLVLGLFGLMPWLLMGFERRGEGEEVEETGHGHEKKSVVDAVPTVARSEKEAETKKNI</sequence>
<gene>
    <name evidence="2" type="ORF">IFR04_001369</name>
</gene>
<evidence type="ECO:0000313" key="2">
    <source>
        <dbReference type="EMBL" id="KAG4425450.1"/>
    </source>
</evidence>
<keyword evidence="1" id="KW-1133">Transmembrane helix</keyword>
<keyword evidence="1" id="KW-0812">Transmembrane</keyword>
<comment type="caution">
    <text evidence="2">The sequence shown here is derived from an EMBL/GenBank/DDBJ whole genome shotgun (WGS) entry which is preliminary data.</text>
</comment>
<protein>
    <submittedName>
        <fullName evidence="2">Uncharacterized protein</fullName>
    </submittedName>
</protein>
<feature type="transmembrane region" description="Helical" evidence="1">
    <location>
        <begin position="62"/>
        <end position="83"/>
    </location>
</feature>
<accession>A0A8H8BVB1</accession>
<proteinExistence type="predicted"/>
<reference evidence="2" key="1">
    <citation type="submission" date="2021-02" db="EMBL/GenBank/DDBJ databases">
        <title>Genome sequence Cadophora malorum strain M34.</title>
        <authorList>
            <person name="Stefanovic E."/>
            <person name="Vu D."/>
            <person name="Scully C."/>
            <person name="Dijksterhuis J."/>
            <person name="Roader J."/>
            <person name="Houbraken J."/>
        </authorList>
    </citation>
    <scope>NUCLEOTIDE SEQUENCE</scope>
    <source>
        <strain evidence="2">M34</strain>
    </source>
</reference>
<keyword evidence="1" id="KW-0472">Membrane</keyword>
<feature type="transmembrane region" description="Helical" evidence="1">
    <location>
        <begin position="127"/>
        <end position="148"/>
    </location>
</feature>
<feature type="transmembrane region" description="Helical" evidence="1">
    <location>
        <begin position="89"/>
        <end position="115"/>
    </location>
</feature>
<organism evidence="2 3">
    <name type="scientific">Cadophora malorum</name>
    <dbReference type="NCBI Taxonomy" id="108018"/>
    <lineage>
        <taxon>Eukaryota</taxon>
        <taxon>Fungi</taxon>
        <taxon>Dikarya</taxon>
        <taxon>Ascomycota</taxon>
        <taxon>Pezizomycotina</taxon>
        <taxon>Leotiomycetes</taxon>
        <taxon>Helotiales</taxon>
        <taxon>Ploettnerulaceae</taxon>
        <taxon>Cadophora</taxon>
    </lineage>
</organism>
<keyword evidence="3" id="KW-1185">Reference proteome</keyword>
<name>A0A8H8BVB1_9HELO</name>
<evidence type="ECO:0000313" key="3">
    <source>
        <dbReference type="Proteomes" id="UP000664132"/>
    </source>
</evidence>
<feature type="transmembrane region" description="Helical" evidence="1">
    <location>
        <begin position="17"/>
        <end position="41"/>
    </location>
</feature>
<evidence type="ECO:0000256" key="1">
    <source>
        <dbReference type="SAM" id="Phobius"/>
    </source>
</evidence>